<keyword evidence="1" id="KW-0677">Repeat</keyword>
<proteinExistence type="predicted"/>
<feature type="repeat" description="ANK" evidence="3">
    <location>
        <begin position="129"/>
        <end position="161"/>
    </location>
</feature>
<evidence type="ECO:0000313" key="5">
    <source>
        <dbReference type="Proteomes" id="UP000786811"/>
    </source>
</evidence>
<dbReference type="Pfam" id="PF12796">
    <property type="entry name" value="Ank_2"/>
    <property type="match status" value="1"/>
</dbReference>
<reference evidence="4" key="1">
    <citation type="submission" date="2021-04" db="EMBL/GenBank/DDBJ databases">
        <authorList>
            <person name="Chebbi M.A.C M."/>
        </authorList>
    </citation>
    <scope>NUCLEOTIDE SEQUENCE</scope>
</reference>
<dbReference type="SUPFAM" id="SSF48403">
    <property type="entry name" value="Ankyrin repeat"/>
    <property type="match status" value="1"/>
</dbReference>
<dbReference type="PANTHER" id="PTHR24198:SF165">
    <property type="entry name" value="ANKYRIN REPEAT-CONTAINING PROTEIN-RELATED"/>
    <property type="match status" value="1"/>
</dbReference>
<evidence type="ECO:0000256" key="3">
    <source>
        <dbReference type="PROSITE-ProRule" id="PRU00023"/>
    </source>
</evidence>
<protein>
    <submittedName>
        <fullName evidence="4">Similar to FANK1: Fibronectin type 3 and ankyrin repeat domains protein 1 (Bos taurus)</fullName>
    </submittedName>
</protein>
<keyword evidence="5" id="KW-1185">Reference proteome</keyword>
<accession>A0A8J2HF07</accession>
<dbReference type="InterPro" id="IPR036770">
    <property type="entry name" value="Ankyrin_rpt-contain_sf"/>
</dbReference>
<sequence length="391" mass="44727">MCSRIKNGELSKDAVLTIPSIEFKPFYPSDFPKSERNKSLPILHFAIAFDDKRMIDYLLSFHQTVDKIQPALLFAIKHNEINIVEKLLAAGGNINDPMLFSTAIYNNRIQIANFLINQGAPVDSKISSEGCSSLAIAAEHNDVNLMKILIDKGADVNFLSSKRGENSTWTPLMAACSRGAREAIEILLNHPNIDVNIVDHNRKNCIFFNNISLPSKTNHDLLLNANINIDIRNIHGKLLIEFSPSFDLFTHIVALMVAGLNVSERNIEAFGGRRYKKFQAQCLQEIELLKSTKELMTNWSCFRILRTSQHLLARRFKNLQIPEHQGEEWSKKFPIYGKMLAFNFKKALQRKILLKKTDQVLFDILYRKLPATFINDLYHYMSNYNLSKLVE</sequence>
<evidence type="ECO:0000313" key="4">
    <source>
        <dbReference type="EMBL" id="CAG5089389.1"/>
    </source>
</evidence>
<evidence type="ECO:0000256" key="2">
    <source>
        <dbReference type="ARBA" id="ARBA00023043"/>
    </source>
</evidence>
<dbReference type="AlphaFoldDB" id="A0A8J2HF07"/>
<organism evidence="4 5">
    <name type="scientific">Cotesia congregata</name>
    <name type="common">Parasitoid wasp</name>
    <name type="synonym">Apanteles congregatus</name>
    <dbReference type="NCBI Taxonomy" id="51543"/>
    <lineage>
        <taxon>Eukaryota</taxon>
        <taxon>Metazoa</taxon>
        <taxon>Ecdysozoa</taxon>
        <taxon>Arthropoda</taxon>
        <taxon>Hexapoda</taxon>
        <taxon>Insecta</taxon>
        <taxon>Pterygota</taxon>
        <taxon>Neoptera</taxon>
        <taxon>Endopterygota</taxon>
        <taxon>Hymenoptera</taxon>
        <taxon>Apocrita</taxon>
        <taxon>Ichneumonoidea</taxon>
        <taxon>Braconidae</taxon>
        <taxon>Microgastrinae</taxon>
        <taxon>Cotesia</taxon>
    </lineage>
</organism>
<gene>
    <name evidence="4" type="ORF">HICCMSTLAB_LOCUS5219</name>
</gene>
<dbReference type="SMART" id="SM00248">
    <property type="entry name" value="ANK"/>
    <property type="match status" value="4"/>
</dbReference>
<dbReference type="OrthoDB" id="9995210at2759"/>
<dbReference type="PROSITE" id="PS50297">
    <property type="entry name" value="ANK_REP_REGION"/>
    <property type="match status" value="1"/>
</dbReference>
<name>A0A8J2HF07_COTCN</name>
<dbReference type="Proteomes" id="UP000786811">
    <property type="component" value="Unassembled WGS sequence"/>
</dbReference>
<dbReference type="PROSITE" id="PS50088">
    <property type="entry name" value="ANK_REPEAT"/>
    <property type="match status" value="1"/>
</dbReference>
<comment type="caution">
    <text evidence="4">The sequence shown here is derived from an EMBL/GenBank/DDBJ whole genome shotgun (WGS) entry which is preliminary data.</text>
</comment>
<dbReference type="InterPro" id="IPR002110">
    <property type="entry name" value="Ankyrin_rpt"/>
</dbReference>
<dbReference type="Gene3D" id="1.25.40.20">
    <property type="entry name" value="Ankyrin repeat-containing domain"/>
    <property type="match status" value="1"/>
</dbReference>
<dbReference type="PANTHER" id="PTHR24198">
    <property type="entry name" value="ANKYRIN REPEAT AND PROTEIN KINASE DOMAIN-CONTAINING PROTEIN"/>
    <property type="match status" value="1"/>
</dbReference>
<keyword evidence="2 3" id="KW-0040">ANK repeat</keyword>
<evidence type="ECO:0000256" key="1">
    <source>
        <dbReference type="ARBA" id="ARBA00022737"/>
    </source>
</evidence>
<dbReference type="EMBL" id="CAJNRD030001119">
    <property type="protein sequence ID" value="CAG5089389.1"/>
    <property type="molecule type" value="Genomic_DNA"/>
</dbReference>